<dbReference type="Pfam" id="PF04354">
    <property type="entry name" value="ZipA_C"/>
    <property type="match status" value="1"/>
</dbReference>
<evidence type="ECO:0000256" key="4">
    <source>
        <dbReference type="ARBA" id="ARBA00022692"/>
    </source>
</evidence>
<organism evidence="12 13">
    <name type="scientific">Hafnia paralvei</name>
    <dbReference type="NCBI Taxonomy" id="546367"/>
    <lineage>
        <taxon>Bacteria</taxon>
        <taxon>Pseudomonadati</taxon>
        <taxon>Pseudomonadota</taxon>
        <taxon>Gammaproteobacteria</taxon>
        <taxon>Enterobacterales</taxon>
        <taxon>Hafniaceae</taxon>
        <taxon>Hafnia</taxon>
    </lineage>
</organism>
<dbReference type="InterPro" id="IPR011919">
    <property type="entry name" value="Cell_div_ZipA"/>
</dbReference>
<evidence type="ECO:0000313" key="12">
    <source>
        <dbReference type="EMBL" id="PAV98282.1"/>
    </source>
</evidence>
<dbReference type="PANTHER" id="PTHR38685">
    <property type="entry name" value="CELL DIVISION PROTEIN ZIPA"/>
    <property type="match status" value="1"/>
</dbReference>
<dbReference type="PANTHER" id="PTHR38685:SF1">
    <property type="entry name" value="CELL DIVISION PROTEIN ZIPA"/>
    <property type="match status" value="1"/>
</dbReference>
<dbReference type="GO" id="GO:0043093">
    <property type="term" value="P:FtsZ-dependent cytokinesis"/>
    <property type="evidence" value="ECO:0007669"/>
    <property type="project" value="UniProtKB-UniRule"/>
</dbReference>
<feature type="domain" description="ZipA C-terminal FtsZ-binding" evidence="11">
    <location>
        <begin position="201"/>
        <end position="331"/>
    </location>
</feature>
<dbReference type="AlphaFoldDB" id="A0A2A2MH40"/>
<evidence type="ECO:0000256" key="2">
    <source>
        <dbReference type="ARBA" id="ARBA00022519"/>
    </source>
</evidence>
<dbReference type="Proteomes" id="UP000218796">
    <property type="component" value="Unassembled WGS sequence"/>
</dbReference>
<dbReference type="GO" id="GO:0032153">
    <property type="term" value="C:cell division site"/>
    <property type="evidence" value="ECO:0007669"/>
    <property type="project" value="UniProtKB-UniRule"/>
</dbReference>
<dbReference type="InterPro" id="IPR007449">
    <property type="entry name" value="ZipA_FtsZ-bd_C"/>
</dbReference>
<dbReference type="SUPFAM" id="SSF64383">
    <property type="entry name" value="Cell-division protein ZipA, C-terminal domain"/>
    <property type="match status" value="1"/>
</dbReference>
<feature type="compositionally biased region" description="Basic and acidic residues" evidence="10">
    <location>
        <begin position="152"/>
        <end position="163"/>
    </location>
</feature>
<comment type="similarity">
    <text evidence="8 9">Belongs to the ZipA family.</text>
</comment>
<dbReference type="InterPro" id="IPR036765">
    <property type="entry name" value="ZipA_FtsZ-bd_C_sf"/>
</dbReference>
<accession>A0A2A2MH40</accession>
<dbReference type="HAMAP" id="MF_00509">
    <property type="entry name" value="ZipA"/>
    <property type="match status" value="1"/>
</dbReference>
<dbReference type="OrthoDB" id="7054914at2"/>
<feature type="compositionally biased region" description="Basic and acidic residues" evidence="10">
    <location>
        <begin position="37"/>
        <end position="51"/>
    </location>
</feature>
<dbReference type="KEGG" id="hpar:AL518_18355"/>
<sequence length="340" mass="37780">MMQDLRLILIVVGAVAIIALLLHGLWTSRKERSSLFRDRPAKRTKKQRDEQSLAEVDEGVGEVRVQRSSKPVQKPVEPAFGQFSETQDDRPDPLDSVRAPSRPTAQPSSVVREQHEPSDPLLGDALFGDDDDNDYRQPVQKPIRHSQPAEPSLHRHEPAHHAEDDDEISAPRVSASYDDEEYEDEAPQAEPVAPAEPEKVTETVLVLHVAAHHGSVIGGEVLLQSVLQSGFQFGAMNIFHRHLNPAGSGPVLFSMANMVKPGNFDPDNMSDFSTPGISFFMMVPSYGDANQNFKLMLQSAQRIADDVGGVVLDDERRMMTPQKLEIYKARIREVLDNTAK</sequence>
<dbReference type="CDD" id="cd00231">
    <property type="entry name" value="ZipA"/>
    <property type="match status" value="1"/>
</dbReference>
<name>A0A2A2MH40_9GAMM</name>
<keyword evidence="4 8" id="KW-0812">Transmembrane</keyword>
<keyword evidence="13" id="KW-1185">Reference proteome</keyword>
<dbReference type="GO" id="GO:0000917">
    <property type="term" value="P:division septum assembly"/>
    <property type="evidence" value="ECO:0007669"/>
    <property type="project" value="TreeGrafter"/>
</dbReference>
<protein>
    <recommendedName>
        <fullName evidence="8 9">Cell division protein ZipA</fullName>
    </recommendedName>
</protein>
<evidence type="ECO:0000256" key="3">
    <source>
        <dbReference type="ARBA" id="ARBA00022618"/>
    </source>
</evidence>
<comment type="subcellular location">
    <subcellularLocation>
        <location evidence="8">Cell inner membrane</location>
        <topology evidence="8">Single-pass type I membrane protein</topology>
    </subcellularLocation>
    <text evidence="8">Localizes to the Z ring in an FtsZ-dependent manner.</text>
</comment>
<dbReference type="SMART" id="SM00771">
    <property type="entry name" value="ZipA_C"/>
    <property type="match status" value="1"/>
</dbReference>
<feature type="region of interest" description="Disordered" evidence="10">
    <location>
        <begin position="37"/>
        <end position="171"/>
    </location>
</feature>
<comment type="subunit">
    <text evidence="8">Interacts with FtsZ via their C-terminal domains.</text>
</comment>
<comment type="function">
    <text evidence="8 9">Essential cell division protein that stabilizes the FtsZ protofilaments by cross-linking them and that serves as a cytoplasmic membrane anchor for the Z ring. Also required for the recruitment to the septal ring of downstream cell division proteins.</text>
</comment>
<keyword evidence="2 8" id="KW-0997">Cell inner membrane</keyword>
<evidence type="ECO:0000313" key="13">
    <source>
        <dbReference type="Proteomes" id="UP000218796"/>
    </source>
</evidence>
<comment type="caution">
    <text evidence="12">The sequence shown here is derived from an EMBL/GenBank/DDBJ whole genome shotgun (WGS) entry which is preliminary data.</text>
</comment>
<evidence type="ECO:0000256" key="10">
    <source>
        <dbReference type="SAM" id="MobiDB-lite"/>
    </source>
</evidence>
<dbReference type="GO" id="GO:0005886">
    <property type="term" value="C:plasma membrane"/>
    <property type="evidence" value="ECO:0007669"/>
    <property type="project" value="UniProtKB-SubCell"/>
</dbReference>
<proteinExistence type="inferred from homology"/>
<keyword evidence="5 8" id="KW-1133">Transmembrane helix</keyword>
<dbReference type="FunFam" id="3.30.1400.10:FF:000001">
    <property type="entry name" value="Cell division protein ZipA"/>
    <property type="match status" value="1"/>
</dbReference>
<keyword evidence="6 8" id="KW-0472">Membrane</keyword>
<reference evidence="12 13" key="1">
    <citation type="submission" date="2017-08" db="EMBL/GenBank/DDBJ databases">
        <title>Draft Genome Sequence of Hafnia alvei CITHA-6 Isolated from Raw Bovine Milk.</title>
        <authorList>
            <person name="Culligan E.P."/>
            <person name="Mcsweeney A."/>
            <person name="O'Doherty C."/>
            <person name="Gleeson E."/>
            <person name="O'Riordan D."/>
            <person name="Sleator R.D."/>
        </authorList>
    </citation>
    <scope>NUCLEOTIDE SEQUENCE [LARGE SCALE GENOMIC DNA]</scope>
    <source>
        <strain evidence="12 13">CITHA-6</strain>
    </source>
</reference>
<evidence type="ECO:0000256" key="6">
    <source>
        <dbReference type="ARBA" id="ARBA00023136"/>
    </source>
</evidence>
<evidence type="ECO:0000256" key="5">
    <source>
        <dbReference type="ARBA" id="ARBA00022989"/>
    </source>
</evidence>
<keyword evidence="7 8" id="KW-0131">Cell cycle</keyword>
<keyword evidence="3 8" id="KW-0132">Cell division</keyword>
<gene>
    <name evidence="8" type="primary">zipA</name>
    <name evidence="12" type="ORF">CJD50_02030</name>
</gene>
<feature type="transmembrane region" description="Helical" evidence="8">
    <location>
        <begin position="7"/>
        <end position="26"/>
    </location>
</feature>
<dbReference type="NCBIfam" id="TIGR02205">
    <property type="entry name" value="septum_zipA"/>
    <property type="match status" value="1"/>
</dbReference>
<dbReference type="RefSeq" id="WP_039189513.1">
    <property type="nucleotide sequence ID" value="NZ_CAUFSP010000034.1"/>
</dbReference>
<evidence type="ECO:0000256" key="8">
    <source>
        <dbReference type="HAMAP-Rule" id="MF_00509"/>
    </source>
</evidence>
<evidence type="ECO:0000256" key="7">
    <source>
        <dbReference type="ARBA" id="ARBA00023306"/>
    </source>
</evidence>
<keyword evidence="1 8" id="KW-1003">Cell membrane</keyword>
<evidence type="ECO:0000259" key="11">
    <source>
        <dbReference type="SMART" id="SM00771"/>
    </source>
</evidence>
<evidence type="ECO:0000256" key="1">
    <source>
        <dbReference type="ARBA" id="ARBA00022475"/>
    </source>
</evidence>
<evidence type="ECO:0000256" key="9">
    <source>
        <dbReference type="RuleBase" id="RU003612"/>
    </source>
</evidence>
<dbReference type="Gene3D" id="3.30.1400.10">
    <property type="entry name" value="ZipA, C-terminal FtsZ-binding domain"/>
    <property type="match status" value="1"/>
</dbReference>
<dbReference type="EMBL" id="NQMS01000001">
    <property type="protein sequence ID" value="PAV98282.1"/>
    <property type="molecule type" value="Genomic_DNA"/>
</dbReference>